<evidence type="ECO:0000256" key="4">
    <source>
        <dbReference type="ARBA" id="ARBA00022679"/>
    </source>
</evidence>
<keyword evidence="7 10" id="KW-0067">ATP-binding</keyword>
<feature type="active site" evidence="10">
    <location>
        <position position="145"/>
    </location>
</feature>
<evidence type="ECO:0000256" key="1">
    <source>
        <dbReference type="ARBA" id="ARBA00009684"/>
    </source>
</evidence>
<keyword evidence="14" id="KW-1185">Reference proteome</keyword>
<comment type="similarity">
    <text evidence="1 10">Belongs to the GHMP kinase family. IspE subfamily.</text>
</comment>
<dbReference type="HAMAP" id="MF_00061">
    <property type="entry name" value="IspE"/>
    <property type="match status" value="1"/>
</dbReference>
<dbReference type="InterPro" id="IPR014721">
    <property type="entry name" value="Ribsml_uS5_D2-typ_fold_subgr"/>
</dbReference>
<dbReference type="InterPro" id="IPR004424">
    <property type="entry name" value="IspE"/>
</dbReference>
<dbReference type="InterPro" id="IPR013750">
    <property type="entry name" value="GHMP_kinase_C_dom"/>
</dbReference>
<accession>H8Z2X2</accession>
<dbReference type="NCBIfam" id="TIGR00154">
    <property type="entry name" value="ispE"/>
    <property type="match status" value="1"/>
</dbReference>
<dbReference type="RefSeq" id="WP_009148293.1">
    <property type="nucleotide sequence ID" value="NZ_CP121471.1"/>
</dbReference>
<dbReference type="EC" id="2.7.1.148" evidence="2 10"/>
<feature type="active site" evidence="10">
    <location>
        <position position="20"/>
    </location>
</feature>
<dbReference type="PIRSF" id="PIRSF010376">
    <property type="entry name" value="IspE"/>
    <property type="match status" value="1"/>
</dbReference>
<evidence type="ECO:0000256" key="10">
    <source>
        <dbReference type="HAMAP-Rule" id="MF_00061"/>
    </source>
</evidence>
<dbReference type="AlphaFoldDB" id="H8Z2X2"/>
<feature type="domain" description="GHMP kinase C-terminal" evidence="12">
    <location>
        <begin position="217"/>
        <end position="270"/>
    </location>
</feature>
<evidence type="ECO:0000313" key="13">
    <source>
        <dbReference type="EMBL" id="EIC21708.1"/>
    </source>
</evidence>
<reference evidence="14" key="1">
    <citation type="submission" date="2011-06" db="EMBL/GenBank/DDBJ databases">
        <authorList>
            <consortium name="US DOE Joint Genome Institute (JGI-PGF)"/>
            <person name="Lucas S."/>
            <person name="Han J."/>
            <person name="Lapidus A."/>
            <person name="Cheng J.-F."/>
            <person name="Goodwin L."/>
            <person name="Pitluck S."/>
            <person name="Peters L."/>
            <person name="Land M.L."/>
            <person name="Hauser L."/>
            <person name="Vogl K."/>
            <person name="Liu Z."/>
            <person name="Overmann J."/>
            <person name="Frigaard N.-U."/>
            <person name="Bryant D.A."/>
            <person name="Woyke T.J."/>
        </authorList>
    </citation>
    <scope>NUCLEOTIDE SEQUENCE [LARGE SCALE GENOMIC DNA]</scope>
    <source>
        <strain evidence="14">970</strain>
    </source>
</reference>
<evidence type="ECO:0000313" key="14">
    <source>
        <dbReference type="Proteomes" id="UP000002964"/>
    </source>
</evidence>
<dbReference type="GO" id="GO:0016114">
    <property type="term" value="P:terpenoid biosynthetic process"/>
    <property type="evidence" value="ECO:0007669"/>
    <property type="project" value="UniProtKB-UniRule"/>
</dbReference>
<dbReference type="Pfam" id="PF08544">
    <property type="entry name" value="GHMP_kinases_C"/>
    <property type="match status" value="1"/>
</dbReference>
<dbReference type="GO" id="GO:0019288">
    <property type="term" value="P:isopentenyl diphosphate biosynthetic process, methylerythritol 4-phosphate pathway"/>
    <property type="evidence" value="ECO:0007669"/>
    <property type="project" value="UniProtKB-UniRule"/>
</dbReference>
<evidence type="ECO:0000256" key="6">
    <source>
        <dbReference type="ARBA" id="ARBA00022777"/>
    </source>
</evidence>
<evidence type="ECO:0000256" key="9">
    <source>
        <dbReference type="ARBA" id="ARBA00032554"/>
    </source>
</evidence>
<keyword evidence="8 10" id="KW-0414">Isoprene biosynthesis</keyword>
<dbReference type="GO" id="GO:0050515">
    <property type="term" value="F:4-(cytidine 5'-diphospho)-2-C-methyl-D-erythritol kinase activity"/>
    <property type="evidence" value="ECO:0007669"/>
    <property type="project" value="UniProtKB-UniRule"/>
</dbReference>
<evidence type="ECO:0000259" key="11">
    <source>
        <dbReference type="Pfam" id="PF00288"/>
    </source>
</evidence>
<name>H8Z2X2_9GAMM</name>
<gene>
    <name evidence="10" type="primary">ispE</name>
    <name evidence="13" type="ORF">Thi970DRAFT_01931</name>
</gene>
<comment type="pathway">
    <text evidence="10">Isoprenoid biosynthesis; isopentenyl diphosphate biosynthesis via DXP pathway; isopentenyl diphosphate from 1-deoxy-D-xylulose 5-phosphate: step 3/6.</text>
</comment>
<dbReference type="Pfam" id="PF00288">
    <property type="entry name" value="GHMP_kinases_N"/>
    <property type="match status" value="1"/>
</dbReference>
<evidence type="ECO:0000259" key="12">
    <source>
        <dbReference type="Pfam" id="PF08544"/>
    </source>
</evidence>
<dbReference type="HOGENOM" id="CLU_053057_3_0_6"/>
<evidence type="ECO:0000256" key="5">
    <source>
        <dbReference type="ARBA" id="ARBA00022741"/>
    </source>
</evidence>
<evidence type="ECO:0000256" key="7">
    <source>
        <dbReference type="ARBA" id="ARBA00022840"/>
    </source>
</evidence>
<dbReference type="GO" id="GO:0005524">
    <property type="term" value="F:ATP binding"/>
    <property type="evidence" value="ECO:0007669"/>
    <property type="project" value="UniProtKB-UniRule"/>
</dbReference>
<protein>
    <recommendedName>
        <fullName evidence="3 10">4-diphosphocytidyl-2-C-methyl-D-erythritol kinase</fullName>
        <shortName evidence="10">CMK</shortName>
        <ecNumber evidence="2 10">2.7.1.148</ecNumber>
    </recommendedName>
    <alternativeName>
        <fullName evidence="9 10">4-(cytidine-5'-diphospho)-2-C-methyl-D-erythritol kinase</fullName>
    </alternativeName>
</protein>
<evidence type="ECO:0000256" key="2">
    <source>
        <dbReference type="ARBA" id="ARBA00012052"/>
    </source>
</evidence>
<dbReference type="UniPathway" id="UPA00056">
    <property type="reaction ID" value="UER00094"/>
</dbReference>
<dbReference type="eggNOG" id="COG1947">
    <property type="taxonomic scope" value="Bacteria"/>
</dbReference>
<feature type="binding site" evidence="10">
    <location>
        <begin position="103"/>
        <end position="113"/>
    </location>
    <ligand>
        <name>ATP</name>
        <dbReference type="ChEBI" id="CHEBI:30616"/>
    </ligand>
</feature>
<dbReference type="SUPFAM" id="SSF54211">
    <property type="entry name" value="Ribosomal protein S5 domain 2-like"/>
    <property type="match status" value="1"/>
</dbReference>
<evidence type="ECO:0000256" key="3">
    <source>
        <dbReference type="ARBA" id="ARBA00017473"/>
    </source>
</evidence>
<dbReference type="Proteomes" id="UP000002964">
    <property type="component" value="Unassembled WGS sequence"/>
</dbReference>
<dbReference type="Gene3D" id="3.30.70.890">
    <property type="entry name" value="GHMP kinase, C-terminal domain"/>
    <property type="match status" value="1"/>
</dbReference>
<dbReference type="InterPro" id="IPR006204">
    <property type="entry name" value="GHMP_kinase_N_dom"/>
</dbReference>
<reference evidence="13 14" key="2">
    <citation type="submission" date="2011-11" db="EMBL/GenBank/DDBJ databases">
        <authorList>
            <consortium name="US DOE Joint Genome Institute"/>
            <person name="Lucas S."/>
            <person name="Han J."/>
            <person name="Lapidus A."/>
            <person name="Cheng J.-F."/>
            <person name="Goodwin L."/>
            <person name="Pitluck S."/>
            <person name="Peters L."/>
            <person name="Ovchinnikova G."/>
            <person name="Zhang X."/>
            <person name="Detter J.C."/>
            <person name="Han C."/>
            <person name="Tapia R."/>
            <person name="Land M."/>
            <person name="Hauser L."/>
            <person name="Kyrpides N."/>
            <person name="Ivanova N."/>
            <person name="Pagani I."/>
            <person name="Vogl K."/>
            <person name="Liu Z."/>
            <person name="Overmann J."/>
            <person name="Frigaard N.-U."/>
            <person name="Bryant D."/>
            <person name="Woyke T."/>
        </authorList>
    </citation>
    <scope>NUCLEOTIDE SEQUENCE [LARGE SCALE GENOMIC DNA]</scope>
    <source>
        <strain evidence="13 14">970</strain>
    </source>
</reference>
<dbReference type="InterPro" id="IPR036554">
    <property type="entry name" value="GHMP_kinase_C_sf"/>
</dbReference>
<proteinExistence type="inferred from homology"/>
<dbReference type="InterPro" id="IPR020568">
    <property type="entry name" value="Ribosomal_Su5_D2-typ_SF"/>
</dbReference>
<dbReference type="Gene3D" id="3.30.230.10">
    <property type="match status" value="1"/>
</dbReference>
<keyword evidence="6 10" id="KW-0418">Kinase</keyword>
<sequence>MSSDLVPAPAVDGAWLAPAKLNLTLRIIGRRADGYHLLQSVFQFIDRCDRLFFEPREDGQVRRSQGAHGVPEEQDLVVRAARLLQRQTGCPLGVDIRVDKQLPMGGGLGGGSSDAATTLQALNQLWELGLGMDQLATLGLELGADVPVFVRAQAAWAEGVGEKLEPVALPEPWFLVLVPPCQVATAAVFRDPDLTRDSAPIKIAGFVEGDDRNDCLPVVLRRYAPVAEAFRWLDARARARLTGTGCCLFAAFEDQSQAEQLRAEAPAVWSAFVAKGCNRSPLMQA</sequence>
<feature type="domain" description="GHMP kinase N-terminal" evidence="11">
    <location>
        <begin position="76"/>
        <end position="150"/>
    </location>
</feature>
<keyword evidence="4 10" id="KW-0808">Transferase</keyword>
<keyword evidence="5 10" id="KW-0547">Nucleotide-binding</keyword>
<dbReference type="STRING" id="631362.Thi970DRAFT_01931"/>
<dbReference type="PANTHER" id="PTHR43527:SF2">
    <property type="entry name" value="4-DIPHOSPHOCYTIDYL-2-C-METHYL-D-ERYTHRITOL KINASE, CHLOROPLASTIC"/>
    <property type="match status" value="1"/>
</dbReference>
<comment type="function">
    <text evidence="10">Catalyzes the phosphorylation of the position 2 hydroxy group of 4-diphosphocytidyl-2C-methyl-D-erythritol.</text>
</comment>
<dbReference type="SUPFAM" id="SSF55060">
    <property type="entry name" value="GHMP Kinase, C-terminal domain"/>
    <property type="match status" value="1"/>
</dbReference>
<evidence type="ECO:0000256" key="8">
    <source>
        <dbReference type="ARBA" id="ARBA00023229"/>
    </source>
</evidence>
<dbReference type="EMBL" id="JH603169">
    <property type="protein sequence ID" value="EIC21708.1"/>
    <property type="molecule type" value="Genomic_DNA"/>
</dbReference>
<dbReference type="PANTHER" id="PTHR43527">
    <property type="entry name" value="4-DIPHOSPHOCYTIDYL-2-C-METHYL-D-ERYTHRITOL KINASE, CHLOROPLASTIC"/>
    <property type="match status" value="1"/>
</dbReference>
<comment type="catalytic activity">
    <reaction evidence="10">
        <text>4-CDP-2-C-methyl-D-erythritol + ATP = 4-CDP-2-C-methyl-D-erythritol 2-phosphate + ADP + H(+)</text>
        <dbReference type="Rhea" id="RHEA:18437"/>
        <dbReference type="ChEBI" id="CHEBI:15378"/>
        <dbReference type="ChEBI" id="CHEBI:30616"/>
        <dbReference type="ChEBI" id="CHEBI:57823"/>
        <dbReference type="ChEBI" id="CHEBI:57919"/>
        <dbReference type="ChEBI" id="CHEBI:456216"/>
        <dbReference type="EC" id="2.7.1.148"/>
    </reaction>
</comment>
<organism evidence="13 14">
    <name type="scientific">Thiorhodovibrio frisius</name>
    <dbReference type="NCBI Taxonomy" id="631362"/>
    <lineage>
        <taxon>Bacteria</taxon>
        <taxon>Pseudomonadati</taxon>
        <taxon>Pseudomonadota</taxon>
        <taxon>Gammaproteobacteria</taxon>
        <taxon>Chromatiales</taxon>
        <taxon>Chromatiaceae</taxon>
        <taxon>Thiorhodovibrio</taxon>
    </lineage>
</organism>